<feature type="region of interest" description="Disordered" evidence="1">
    <location>
        <begin position="1"/>
        <end position="21"/>
    </location>
</feature>
<name>A0ABU6R0Y1_9FABA</name>
<proteinExistence type="predicted"/>
<comment type="caution">
    <text evidence="2">The sequence shown here is derived from an EMBL/GenBank/DDBJ whole genome shotgun (WGS) entry which is preliminary data.</text>
</comment>
<dbReference type="Proteomes" id="UP001341840">
    <property type="component" value="Unassembled WGS sequence"/>
</dbReference>
<reference evidence="2 3" key="1">
    <citation type="journal article" date="2023" name="Plants (Basel)">
        <title>Bridging the Gap: Combining Genomics and Transcriptomics Approaches to Understand Stylosanthes scabra, an Orphan Legume from the Brazilian Caatinga.</title>
        <authorList>
            <person name="Ferreira-Neto J.R.C."/>
            <person name="da Silva M.D."/>
            <person name="Binneck E."/>
            <person name="de Melo N.F."/>
            <person name="da Silva R.H."/>
            <person name="de Melo A.L.T.M."/>
            <person name="Pandolfi V."/>
            <person name="Bustamante F.O."/>
            <person name="Brasileiro-Vidal A.C."/>
            <person name="Benko-Iseppon A.M."/>
        </authorList>
    </citation>
    <scope>NUCLEOTIDE SEQUENCE [LARGE SCALE GENOMIC DNA]</scope>
    <source>
        <tissue evidence="2">Leaves</tissue>
    </source>
</reference>
<evidence type="ECO:0000313" key="3">
    <source>
        <dbReference type="Proteomes" id="UP001341840"/>
    </source>
</evidence>
<sequence>DCSSEVAGGAPHSAEVGASTKGNREIWAATGRAASMKEEGGAALIVSSDNGHRGRRVLPFFGKSPILLAATFPWDRDSEITTTVVPPRNQDTNNRAATNEPRLRDQWRDGDEYGGSNRLLQELLMGLLGWGTMNTTLWKKEAEHGEKERRVATLCKVTNEVGHWKPWLPLMGQWQAQILQPAFSNNLLLIYPNSITNFVEGLLKPTKNYLFEILSIEKDSYDFCYGGRKYWEVGEEQRGSDGSVILSIDCPLTWKKYSTTSGFFYDTATT</sequence>
<protein>
    <submittedName>
        <fullName evidence="2">Uncharacterized protein</fullName>
    </submittedName>
</protein>
<gene>
    <name evidence="2" type="ORF">PIB30_112393</name>
</gene>
<keyword evidence="3" id="KW-1185">Reference proteome</keyword>
<feature type="non-terminal residue" evidence="2">
    <location>
        <position position="1"/>
    </location>
</feature>
<feature type="non-terminal residue" evidence="2">
    <location>
        <position position="270"/>
    </location>
</feature>
<accession>A0ABU6R0Y1</accession>
<evidence type="ECO:0000313" key="2">
    <source>
        <dbReference type="EMBL" id="MED6117725.1"/>
    </source>
</evidence>
<dbReference type="EMBL" id="JASCZI010007990">
    <property type="protein sequence ID" value="MED6117725.1"/>
    <property type="molecule type" value="Genomic_DNA"/>
</dbReference>
<organism evidence="2 3">
    <name type="scientific">Stylosanthes scabra</name>
    <dbReference type="NCBI Taxonomy" id="79078"/>
    <lineage>
        <taxon>Eukaryota</taxon>
        <taxon>Viridiplantae</taxon>
        <taxon>Streptophyta</taxon>
        <taxon>Embryophyta</taxon>
        <taxon>Tracheophyta</taxon>
        <taxon>Spermatophyta</taxon>
        <taxon>Magnoliopsida</taxon>
        <taxon>eudicotyledons</taxon>
        <taxon>Gunneridae</taxon>
        <taxon>Pentapetalae</taxon>
        <taxon>rosids</taxon>
        <taxon>fabids</taxon>
        <taxon>Fabales</taxon>
        <taxon>Fabaceae</taxon>
        <taxon>Papilionoideae</taxon>
        <taxon>50 kb inversion clade</taxon>
        <taxon>dalbergioids sensu lato</taxon>
        <taxon>Dalbergieae</taxon>
        <taxon>Pterocarpus clade</taxon>
        <taxon>Stylosanthes</taxon>
    </lineage>
</organism>
<evidence type="ECO:0000256" key="1">
    <source>
        <dbReference type="SAM" id="MobiDB-lite"/>
    </source>
</evidence>